<proteinExistence type="predicted"/>
<protein>
    <submittedName>
        <fullName evidence="1">Uncharacterized protein</fullName>
    </submittedName>
</protein>
<dbReference type="AlphaFoldDB" id="A0A8J2FRL1"/>
<gene>
    <name evidence="1" type="ORF">MPNT_10181</name>
</gene>
<name>A0A8J2FRL1_9BACT</name>
<comment type="caution">
    <text evidence="1">The sequence shown here is derived from an EMBL/GenBank/DDBJ whole genome shotgun (WGS) entry which is preliminary data.</text>
</comment>
<reference evidence="1" key="1">
    <citation type="submission" date="2021-02" db="EMBL/GenBank/DDBJ databases">
        <authorList>
            <person name="Cremers G."/>
            <person name="Picone N."/>
        </authorList>
    </citation>
    <scope>NUCLEOTIDE SEQUENCE</scope>
    <source>
        <strain evidence="1">PQ17</strain>
    </source>
</reference>
<evidence type="ECO:0000313" key="2">
    <source>
        <dbReference type="Proteomes" id="UP000663859"/>
    </source>
</evidence>
<dbReference type="EMBL" id="CAJNOB010000001">
    <property type="protein sequence ID" value="CAF0689313.1"/>
    <property type="molecule type" value="Genomic_DNA"/>
</dbReference>
<sequence length="189" mass="20797">MRSYLASSPRSVACELRGGMACGTVCGTAASFRFRALRTGRGKLGRPDTNGRASRHSLDAFFGGHPSLPSVVTHGCCWLGDRLAFRFFRQTFSRPLCLSGSRLGDVCFLASPTKSTDRKREPKEAAVCIERTSPNCHMQGGPKESTYLSIGRRDETVCHWVSFRFGPMESTGWNRTVHGAARRGFRPCS</sequence>
<dbReference type="Proteomes" id="UP000663859">
    <property type="component" value="Unassembled WGS sequence"/>
</dbReference>
<keyword evidence="2" id="KW-1185">Reference proteome</keyword>
<evidence type="ECO:0000313" key="1">
    <source>
        <dbReference type="EMBL" id="CAF0689313.1"/>
    </source>
</evidence>
<organism evidence="1 2">
    <name type="scientific">Candidatus Methylacidithermus pantelleriae</name>
    <dbReference type="NCBI Taxonomy" id="2744239"/>
    <lineage>
        <taxon>Bacteria</taxon>
        <taxon>Pseudomonadati</taxon>
        <taxon>Verrucomicrobiota</taxon>
        <taxon>Methylacidiphilae</taxon>
        <taxon>Methylacidiphilales</taxon>
        <taxon>Methylacidiphilaceae</taxon>
        <taxon>Candidatus Methylacidithermus</taxon>
    </lineage>
</organism>
<accession>A0A8J2FRL1</accession>